<dbReference type="Pfam" id="PF00483">
    <property type="entry name" value="NTP_transferase"/>
    <property type="match status" value="1"/>
</dbReference>
<dbReference type="PANTHER" id="PTHR22572">
    <property type="entry name" value="SUGAR-1-PHOSPHATE GUANYL TRANSFERASE"/>
    <property type="match status" value="1"/>
</dbReference>
<dbReference type="SUPFAM" id="SSF53448">
    <property type="entry name" value="Nucleotide-diphospho-sugar transferases"/>
    <property type="match status" value="1"/>
</dbReference>
<dbReference type="Gene3D" id="3.90.550.10">
    <property type="entry name" value="Spore Coat Polysaccharide Biosynthesis Protein SpsA, Chain A"/>
    <property type="match status" value="1"/>
</dbReference>
<evidence type="ECO:0000259" key="2">
    <source>
        <dbReference type="PROSITE" id="PS51371"/>
    </source>
</evidence>
<dbReference type="SUPFAM" id="SSF54631">
    <property type="entry name" value="CBS-domain pair"/>
    <property type="match status" value="1"/>
</dbReference>
<sequence>MRLTTLTGEDLRRVCVRTDQSVRESMAVMSDAGLRLAPVLDAESGRFYGVAADGDLRRFLAANGSLEAPVSDAANRNPVVLEEVLNPTEVRSRMLWRGIEYLPLLRGDRLEALYVLWTVSAPERLTAVIMAGGLGSRLKPLTDACPKPLIKLGGKPILTHIIEHLRNEGVGRFVLSINYLGDMIVDHYGDGASLGVEIAYVHETSRMGTGGALGLIDPATLSEPFVCLNGDILNDLDLNALRERHLSSGWDATMVVRDHNYTVPYGVVRKTDDGSFVGSEEKPTMVFQINAGIYMLSKSVLPVVPKGRFYDLPTLFEDMRTRDLRSGTFTHQGRWIDVGTREEYERALDIFEAGY</sequence>
<evidence type="ECO:0000313" key="3">
    <source>
        <dbReference type="EMBL" id="SPH16879.1"/>
    </source>
</evidence>
<dbReference type="InterPro" id="IPR005835">
    <property type="entry name" value="NTP_transferase_dom"/>
</dbReference>
<dbReference type="EC" id="2.7.7.9" evidence="3"/>
<dbReference type="Proteomes" id="UP000244924">
    <property type="component" value="Unassembled WGS sequence"/>
</dbReference>
<dbReference type="InterPro" id="IPR029044">
    <property type="entry name" value="Nucleotide-diphossugar_trans"/>
</dbReference>
<dbReference type="PROSITE" id="PS51371">
    <property type="entry name" value="CBS"/>
    <property type="match status" value="1"/>
</dbReference>
<keyword evidence="1" id="KW-0129">CBS domain</keyword>
<dbReference type="OrthoDB" id="9814110at2"/>
<dbReference type="EMBL" id="OMOQ01000001">
    <property type="protein sequence ID" value="SPH16879.1"/>
    <property type="molecule type" value="Genomic_DNA"/>
</dbReference>
<protein>
    <submittedName>
        <fullName evidence="3">UTP--glucose-1-phosphate uridylyltransferase</fullName>
        <ecNumber evidence="3">2.7.7.9</ecNumber>
    </submittedName>
</protein>
<dbReference type="InterPro" id="IPR000644">
    <property type="entry name" value="CBS_dom"/>
</dbReference>
<dbReference type="CDD" id="cd06426">
    <property type="entry name" value="NTP_transferase_like_2"/>
    <property type="match status" value="1"/>
</dbReference>
<evidence type="ECO:0000313" key="4">
    <source>
        <dbReference type="Proteomes" id="UP000244924"/>
    </source>
</evidence>
<organism evidence="3 4">
    <name type="scientific">Albidovulum aquaemixtae</name>
    <dbReference type="NCBI Taxonomy" id="1542388"/>
    <lineage>
        <taxon>Bacteria</taxon>
        <taxon>Pseudomonadati</taxon>
        <taxon>Pseudomonadota</taxon>
        <taxon>Alphaproteobacteria</taxon>
        <taxon>Rhodobacterales</taxon>
        <taxon>Paracoccaceae</taxon>
        <taxon>Albidovulum</taxon>
    </lineage>
</organism>
<dbReference type="SMART" id="SM00116">
    <property type="entry name" value="CBS"/>
    <property type="match status" value="1"/>
</dbReference>
<reference evidence="3 4" key="1">
    <citation type="submission" date="2018-03" db="EMBL/GenBank/DDBJ databases">
        <authorList>
            <person name="Keele B.F."/>
        </authorList>
    </citation>
    <scope>NUCLEOTIDE SEQUENCE [LARGE SCALE GENOMIC DNA]</scope>
    <source>
        <strain evidence="3 4">CECT 8626</strain>
    </source>
</reference>
<feature type="domain" description="CBS" evidence="2">
    <location>
        <begin position="3"/>
        <end position="66"/>
    </location>
</feature>
<dbReference type="Gene3D" id="3.10.580.10">
    <property type="entry name" value="CBS-domain"/>
    <property type="match status" value="1"/>
</dbReference>
<proteinExistence type="predicted"/>
<dbReference type="GO" id="GO:0003983">
    <property type="term" value="F:UTP:glucose-1-phosphate uridylyltransferase activity"/>
    <property type="evidence" value="ECO:0007669"/>
    <property type="project" value="UniProtKB-EC"/>
</dbReference>
<dbReference type="InterPro" id="IPR046342">
    <property type="entry name" value="CBS_dom_sf"/>
</dbReference>
<name>A0A2R8B2L6_9RHOB</name>
<accession>A0A2R8B2L6</accession>
<evidence type="ECO:0000256" key="1">
    <source>
        <dbReference type="PROSITE-ProRule" id="PRU00703"/>
    </source>
</evidence>
<keyword evidence="3" id="KW-0808">Transferase</keyword>
<keyword evidence="4" id="KW-1185">Reference proteome</keyword>
<gene>
    <name evidence="3" type="primary">cugP</name>
    <name evidence="3" type="ORF">DEA8626_00393</name>
</gene>
<dbReference type="RefSeq" id="WP_108851374.1">
    <property type="nucleotide sequence ID" value="NZ_OMOQ01000001.1"/>
</dbReference>
<dbReference type="AlphaFoldDB" id="A0A2R8B2L6"/>
<dbReference type="InterPro" id="IPR050486">
    <property type="entry name" value="Mannose-1P_guanyltransferase"/>
</dbReference>
<keyword evidence="3" id="KW-0548">Nucleotidyltransferase</keyword>